<dbReference type="Gene3D" id="2.40.40.10">
    <property type="entry name" value="RlpA-like domain"/>
    <property type="match status" value="1"/>
</dbReference>
<dbReference type="InterPro" id="IPR034718">
    <property type="entry name" value="RlpA"/>
</dbReference>
<comment type="subcellular location">
    <subcellularLocation>
        <location evidence="3">Cell membrane</location>
        <topology evidence="3">Lipid-anchor</topology>
    </subcellularLocation>
</comment>
<dbReference type="GO" id="GO:0000270">
    <property type="term" value="P:peptidoglycan metabolic process"/>
    <property type="evidence" value="ECO:0007669"/>
    <property type="project" value="UniProtKB-UniRule"/>
</dbReference>
<dbReference type="Proteomes" id="UP000249720">
    <property type="component" value="Unassembled WGS sequence"/>
</dbReference>
<keyword evidence="3" id="KW-0472">Membrane</keyword>
<dbReference type="PANTHER" id="PTHR34183:SF1">
    <property type="entry name" value="ENDOLYTIC PEPTIDOGLYCAN TRANSGLYCOSYLASE RLPA"/>
    <property type="match status" value="1"/>
</dbReference>
<proteinExistence type="inferred from homology"/>
<evidence type="ECO:0000256" key="3">
    <source>
        <dbReference type="HAMAP-Rule" id="MF_02071"/>
    </source>
</evidence>
<keyword evidence="3" id="KW-0564">Palmitate</keyword>
<keyword evidence="3 6" id="KW-0449">Lipoprotein</keyword>
<dbReference type="InterPro" id="IPR036908">
    <property type="entry name" value="RlpA-like_sf"/>
</dbReference>
<evidence type="ECO:0000313" key="6">
    <source>
        <dbReference type="EMBL" id="PZX64467.1"/>
    </source>
</evidence>
<comment type="similarity">
    <text evidence="3 4">Belongs to the RlpA family.</text>
</comment>
<dbReference type="AlphaFoldDB" id="A0A2W7SBT2"/>
<dbReference type="GO" id="GO:0008932">
    <property type="term" value="F:lytic endotransglycosylase activity"/>
    <property type="evidence" value="ECO:0007669"/>
    <property type="project" value="UniProtKB-UniRule"/>
</dbReference>
<dbReference type="RefSeq" id="WP_111293639.1">
    <property type="nucleotide sequence ID" value="NZ_QKZV01000002.1"/>
</dbReference>
<dbReference type="GO" id="GO:0005886">
    <property type="term" value="C:plasma membrane"/>
    <property type="evidence" value="ECO:0007669"/>
    <property type="project" value="UniProtKB-SubCell"/>
</dbReference>
<dbReference type="SUPFAM" id="SSF50685">
    <property type="entry name" value="Barwin-like endoglucanases"/>
    <property type="match status" value="1"/>
</dbReference>
<dbReference type="GO" id="GO:0071555">
    <property type="term" value="P:cell wall organization"/>
    <property type="evidence" value="ECO:0007669"/>
    <property type="project" value="UniProtKB-KW"/>
</dbReference>
<dbReference type="NCBIfam" id="TIGR00413">
    <property type="entry name" value="rlpA"/>
    <property type="match status" value="1"/>
</dbReference>
<feature type="domain" description="RlpA-like protein double-psi beta-barrel" evidence="5">
    <location>
        <begin position="49"/>
        <end position="138"/>
    </location>
</feature>
<dbReference type="EMBL" id="QKZV01000002">
    <property type="protein sequence ID" value="PZX64467.1"/>
    <property type="molecule type" value="Genomic_DNA"/>
</dbReference>
<reference evidence="6 7" key="1">
    <citation type="submission" date="2018-06" db="EMBL/GenBank/DDBJ databases">
        <title>Genomic Encyclopedia of Archaeal and Bacterial Type Strains, Phase II (KMG-II): from individual species to whole genera.</title>
        <authorList>
            <person name="Goeker M."/>
        </authorList>
    </citation>
    <scope>NUCLEOTIDE SEQUENCE [LARGE SCALE GENOMIC DNA]</scope>
    <source>
        <strain evidence="6 7">DSM 23241</strain>
    </source>
</reference>
<dbReference type="OrthoDB" id="9779128at2"/>
<dbReference type="HAMAP" id="MF_02071">
    <property type="entry name" value="RlpA"/>
    <property type="match status" value="1"/>
</dbReference>
<protein>
    <recommendedName>
        <fullName evidence="3">Probable endolytic peptidoglycan transglycosylase RlpA</fullName>
        <ecNumber evidence="3">4.2.2.-</ecNumber>
    </recommendedName>
</protein>
<comment type="caution">
    <text evidence="6">The sequence shown here is derived from an EMBL/GenBank/DDBJ whole genome shotgun (WGS) entry which is preliminary data.</text>
</comment>
<accession>A0A2W7SBT2</accession>
<dbReference type="PROSITE" id="PS51257">
    <property type="entry name" value="PROKAR_LIPOPROTEIN"/>
    <property type="match status" value="1"/>
</dbReference>
<comment type="function">
    <text evidence="3">Lytic transglycosylase with a strong preference for naked glycan strands that lack stem peptides.</text>
</comment>
<dbReference type="InterPro" id="IPR012997">
    <property type="entry name" value="RplA"/>
</dbReference>
<name>A0A2W7SBT2_9BACT</name>
<dbReference type="PANTHER" id="PTHR34183">
    <property type="entry name" value="ENDOLYTIC PEPTIDOGLYCAN TRANSGLYCOSYLASE RLPA"/>
    <property type="match status" value="1"/>
</dbReference>
<keyword evidence="1 3" id="KW-0456">Lyase</keyword>
<organism evidence="6 7">
    <name type="scientific">Hydrotalea sandarakina</name>
    <dbReference type="NCBI Taxonomy" id="1004304"/>
    <lineage>
        <taxon>Bacteria</taxon>
        <taxon>Pseudomonadati</taxon>
        <taxon>Bacteroidota</taxon>
        <taxon>Chitinophagia</taxon>
        <taxon>Chitinophagales</taxon>
        <taxon>Chitinophagaceae</taxon>
        <taxon>Hydrotalea</taxon>
    </lineage>
</organism>
<gene>
    <name evidence="3" type="primary">rlpA</name>
    <name evidence="6" type="ORF">LX80_00663</name>
</gene>
<dbReference type="InterPro" id="IPR009009">
    <property type="entry name" value="RlpA-like_DPBB"/>
</dbReference>
<dbReference type="CDD" id="cd22268">
    <property type="entry name" value="DPBB_RlpA-like"/>
    <property type="match status" value="1"/>
</dbReference>
<dbReference type="EC" id="4.2.2.-" evidence="3"/>
<sequence length="142" mass="15933">MLVSVKKPHFTSKVLHKYFFVFLILLAAACHRKTIPDNALTGSGRIHTEYGYASYYGDKFEGRRTASGEAFHQSLLTAAHKQLPFGTKVRVTNLSNHKSVIVRVNDRGPFVRGRIIDLSKSAAKNIDMINAGVVKVKIEYRK</sequence>
<evidence type="ECO:0000259" key="5">
    <source>
        <dbReference type="Pfam" id="PF03330"/>
    </source>
</evidence>
<dbReference type="Pfam" id="PF03330">
    <property type="entry name" value="DPBB_1"/>
    <property type="match status" value="1"/>
</dbReference>
<keyword evidence="7" id="KW-1185">Reference proteome</keyword>
<keyword evidence="3" id="KW-1003">Cell membrane</keyword>
<evidence type="ECO:0000256" key="2">
    <source>
        <dbReference type="ARBA" id="ARBA00023316"/>
    </source>
</evidence>
<evidence type="ECO:0000256" key="1">
    <source>
        <dbReference type="ARBA" id="ARBA00023239"/>
    </source>
</evidence>
<evidence type="ECO:0000313" key="7">
    <source>
        <dbReference type="Proteomes" id="UP000249720"/>
    </source>
</evidence>
<evidence type="ECO:0000256" key="4">
    <source>
        <dbReference type="RuleBase" id="RU003495"/>
    </source>
</evidence>
<keyword evidence="2 3" id="KW-0961">Cell wall biogenesis/degradation</keyword>